<proteinExistence type="predicted"/>
<dbReference type="EMBL" id="LASV01000523">
    <property type="protein sequence ID" value="KKA17945.1"/>
    <property type="molecule type" value="Genomic_DNA"/>
</dbReference>
<organism evidence="1 2">
    <name type="scientific">Rasamsonia emersonii (strain ATCC 16479 / CBS 393.64 / IMI 116815)</name>
    <dbReference type="NCBI Taxonomy" id="1408163"/>
    <lineage>
        <taxon>Eukaryota</taxon>
        <taxon>Fungi</taxon>
        <taxon>Dikarya</taxon>
        <taxon>Ascomycota</taxon>
        <taxon>Pezizomycotina</taxon>
        <taxon>Eurotiomycetes</taxon>
        <taxon>Eurotiomycetidae</taxon>
        <taxon>Eurotiales</taxon>
        <taxon>Trichocomaceae</taxon>
        <taxon>Rasamsonia</taxon>
    </lineage>
</organism>
<keyword evidence="2" id="KW-1185">Reference proteome</keyword>
<evidence type="ECO:0000313" key="2">
    <source>
        <dbReference type="Proteomes" id="UP000053958"/>
    </source>
</evidence>
<name>A0A0F4YIJ6_RASE3</name>
<protein>
    <submittedName>
        <fullName evidence="1">Uncharacterized protein</fullName>
    </submittedName>
</protein>
<sequence length="285" mass="31075">MHMALSCYIEEVPRAQLWAAYFQIGLTVYDGVHYLGYLTNVLSLAIFLAGATRTSSGIYLIEATSKSSKAASLSFVPLADQDAKLQESRYVAASGIQIPGRCVCWRQPRAIHHGQAPQGAVGWQCGCPRSDSGLHLGKDIPITQFQESIVARAIQKRSVSRSGILAKALSVGWGYSDMAYEFSRTRAGCATLLLVDALAAGRSTFYAAQALQELLSLNRCAPEVLPSVDALHSTVKYLVPIMEDSGFRAILENTRLSIEVELRKSFQREEDADSRSAVMRDASHA</sequence>
<comment type="caution">
    <text evidence="1">The sequence shown here is derived from an EMBL/GenBank/DDBJ whole genome shotgun (WGS) entry which is preliminary data.</text>
</comment>
<reference evidence="1 2" key="1">
    <citation type="submission" date="2015-04" db="EMBL/GenBank/DDBJ databases">
        <authorList>
            <person name="Heijne W.H."/>
            <person name="Fedorova N.D."/>
            <person name="Nierman W.C."/>
            <person name="Vollebregt A.W."/>
            <person name="Zhao Z."/>
            <person name="Wu L."/>
            <person name="Kumar M."/>
            <person name="Stam H."/>
            <person name="van den Berg M.A."/>
            <person name="Pel H.J."/>
        </authorList>
    </citation>
    <scope>NUCLEOTIDE SEQUENCE [LARGE SCALE GENOMIC DNA]</scope>
    <source>
        <strain evidence="1 2">CBS 393.64</strain>
    </source>
</reference>
<dbReference type="AlphaFoldDB" id="A0A0F4YIJ6"/>
<dbReference type="GeneID" id="25320379"/>
<dbReference type="OrthoDB" id="5425805at2759"/>
<dbReference type="RefSeq" id="XP_013324557.1">
    <property type="nucleotide sequence ID" value="XM_013469103.1"/>
</dbReference>
<accession>A0A0F4YIJ6</accession>
<evidence type="ECO:0000313" key="1">
    <source>
        <dbReference type="EMBL" id="KKA17945.1"/>
    </source>
</evidence>
<dbReference type="Proteomes" id="UP000053958">
    <property type="component" value="Unassembled WGS sequence"/>
</dbReference>
<gene>
    <name evidence="1" type="ORF">T310_8118</name>
</gene>